<sequence>MNEPLRLLLVDDHPVVRRGLRAMFDERSDTLVVAEAADGREALDVLAATSVHVVLMDLRMGEGTDGVTATRSITSLPEPPAVLVLTVYETDADILAAVEAGATGYMLKDSPPEQLVEAVRSAARGETALGPNVAARLFDRLRGPEESLSPREVEILRLLGQGLSNRALSRELFISEATVKTHLVHIFDKLGVDNRTAAITTAIQRGIIRAVQ</sequence>
<dbReference type="SUPFAM" id="SSF52172">
    <property type="entry name" value="CheY-like"/>
    <property type="match status" value="1"/>
</dbReference>
<dbReference type="PANTHER" id="PTHR43214">
    <property type="entry name" value="TWO-COMPONENT RESPONSE REGULATOR"/>
    <property type="match status" value="1"/>
</dbReference>
<feature type="modified residue" description="4-aspartylphosphate" evidence="5">
    <location>
        <position position="57"/>
    </location>
</feature>
<dbReference type="Pfam" id="PF00196">
    <property type="entry name" value="GerE"/>
    <property type="match status" value="1"/>
</dbReference>
<evidence type="ECO:0000313" key="9">
    <source>
        <dbReference type="EMBL" id="KGI79769.1"/>
    </source>
</evidence>
<dbReference type="InterPro" id="IPR058245">
    <property type="entry name" value="NreC/VraR/RcsB-like_REC"/>
</dbReference>
<dbReference type="PRINTS" id="PR00038">
    <property type="entry name" value="HTHLUXR"/>
</dbReference>
<dbReference type="eggNOG" id="COG2197">
    <property type="taxonomic scope" value="Bacteria"/>
</dbReference>
<evidence type="ECO:0000256" key="1">
    <source>
        <dbReference type="ARBA" id="ARBA00022553"/>
    </source>
</evidence>
<dbReference type="OrthoDB" id="9808843at2"/>
<dbReference type="HOGENOM" id="CLU_000445_90_10_11"/>
<evidence type="ECO:0000313" key="11">
    <source>
        <dbReference type="Proteomes" id="UP000215043"/>
    </source>
</evidence>
<keyword evidence="10" id="KW-1185">Reference proteome</keyword>
<evidence type="ECO:0000256" key="2">
    <source>
        <dbReference type="ARBA" id="ARBA00023015"/>
    </source>
</evidence>
<keyword evidence="4" id="KW-0804">Transcription</keyword>
<evidence type="ECO:0000313" key="8">
    <source>
        <dbReference type="EMBL" id="ASU78004.1"/>
    </source>
</evidence>
<evidence type="ECO:0000313" key="10">
    <source>
        <dbReference type="Proteomes" id="UP000029737"/>
    </source>
</evidence>
<gene>
    <name evidence="8" type="ORF">CDG81_06425</name>
    <name evidence="9" type="ORF">IL38_21460</name>
</gene>
<reference evidence="9 10" key="1">
    <citation type="journal article" date="2014" name="PLoS ONE">
        <title>Identification and Characterization of a New Erythromycin Biosynthetic Gene Cluster in Actinopolyspora erythraea YIM90600, a Novel Erythronolide-Producing Halophilic Actinomycete Isolated from Salt Field.</title>
        <authorList>
            <person name="Chen D."/>
            <person name="Feng J."/>
            <person name="Huang L."/>
            <person name="Zhang Q."/>
            <person name="Wu J."/>
            <person name="Zhu X."/>
            <person name="Duan Y."/>
            <person name="Xu Z."/>
        </authorList>
    </citation>
    <scope>NUCLEOTIDE SEQUENCE [LARGE SCALE GENOMIC DNA]</scope>
    <source>
        <strain evidence="9 10">YIM90600</strain>
    </source>
</reference>
<keyword evidence="1 5" id="KW-0597">Phosphoprotein</keyword>
<dbReference type="PANTHER" id="PTHR43214:SF24">
    <property type="entry name" value="TRANSCRIPTIONAL REGULATORY PROTEIN NARL-RELATED"/>
    <property type="match status" value="1"/>
</dbReference>
<proteinExistence type="predicted"/>
<dbReference type="Proteomes" id="UP000215043">
    <property type="component" value="Chromosome"/>
</dbReference>
<evidence type="ECO:0000259" key="6">
    <source>
        <dbReference type="PROSITE" id="PS50043"/>
    </source>
</evidence>
<dbReference type="CDD" id="cd17535">
    <property type="entry name" value="REC_NarL-like"/>
    <property type="match status" value="1"/>
</dbReference>
<dbReference type="EMBL" id="CP022752">
    <property type="protein sequence ID" value="ASU78004.1"/>
    <property type="molecule type" value="Genomic_DNA"/>
</dbReference>
<evidence type="ECO:0000256" key="5">
    <source>
        <dbReference type="PROSITE-ProRule" id="PRU00169"/>
    </source>
</evidence>
<dbReference type="GO" id="GO:0000160">
    <property type="term" value="P:phosphorelay signal transduction system"/>
    <property type="evidence" value="ECO:0007669"/>
    <property type="project" value="InterPro"/>
</dbReference>
<keyword evidence="2" id="KW-0805">Transcription regulation</keyword>
<dbReference type="Gene3D" id="3.40.50.2300">
    <property type="match status" value="1"/>
</dbReference>
<dbReference type="SUPFAM" id="SSF46894">
    <property type="entry name" value="C-terminal effector domain of the bipartite response regulators"/>
    <property type="match status" value="1"/>
</dbReference>
<name>A0A099D136_9ACTN</name>
<organism evidence="8 11">
    <name type="scientific">Actinopolyspora erythraea</name>
    <dbReference type="NCBI Taxonomy" id="414996"/>
    <lineage>
        <taxon>Bacteria</taxon>
        <taxon>Bacillati</taxon>
        <taxon>Actinomycetota</taxon>
        <taxon>Actinomycetes</taxon>
        <taxon>Actinopolysporales</taxon>
        <taxon>Actinopolysporaceae</taxon>
        <taxon>Actinopolyspora</taxon>
    </lineage>
</organism>
<dbReference type="GO" id="GO:0006355">
    <property type="term" value="P:regulation of DNA-templated transcription"/>
    <property type="evidence" value="ECO:0007669"/>
    <property type="project" value="InterPro"/>
</dbReference>
<dbReference type="InterPro" id="IPR011006">
    <property type="entry name" value="CheY-like_superfamily"/>
</dbReference>
<dbReference type="InterPro" id="IPR001789">
    <property type="entry name" value="Sig_transdc_resp-reg_receiver"/>
</dbReference>
<dbReference type="InterPro" id="IPR000792">
    <property type="entry name" value="Tscrpt_reg_LuxR_C"/>
</dbReference>
<dbReference type="InterPro" id="IPR016032">
    <property type="entry name" value="Sig_transdc_resp-reg_C-effctor"/>
</dbReference>
<dbReference type="SMART" id="SM00421">
    <property type="entry name" value="HTH_LUXR"/>
    <property type="match status" value="1"/>
</dbReference>
<dbReference type="RefSeq" id="WP_043577417.1">
    <property type="nucleotide sequence ID" value="NZ_CP022752.1"/>
</dbReference>
<dbReference type="KEGG" id="aey:CDG81_06425"/>
<accession>A0A099D136</accession>
<feature type="domain" description="Response regulatory" evidence="7">
    <location>
        <begin position="6"/>
        <end position="123"/>
    </location>
</feature>
<keyword evidence="3 8" id="KW-0238">DNA-binding</keyword>
<evidence type="ECO:0000256" key="3">
    <source>
        <dbReference type="ARBA" id="ARBA00023125"/>
    </source>
</evidence>
<evidence type="ECO:0000256" key="4">
    <source>
        <dbReference type="ARBA" id="ARBA00023163"/>
    </source>
</evidence>
<dbReference type="CDD" id="cd06170">
    <property type="entry name" value="LuxR_C_like"/>
    <property type="match status" value="1"/>
</dbReference>
<dbReference type="InterPro" id="IPR039420">
    <property type="entry name" value="WalR-like"/>
</dbReference>
<reference evidence="8 11" key="2">
    <citation type="submission" date="2017-08" db="EMBL/GenBank/DDBJ databases">
        <title>The complete genome sequence of moderately halophilic actinomycete Actinopolyspora erythraea YIM 90600, the producer of novel erythromycin, novel actinopolysporins A-C and tubercidin.</title>
        <authorList>
            <person name="Yin M."/>
            <person name="Tang S."/>
        </authorList>
    </citation>
    <scope>NUCLEOTIDE SEQUENCE [LARGE SCALE GENOMIC DNA]</scope>
    <source>
        <strain evidence="8 11">YIM 90600</strain>
    </source>
</reference>
<evidence type="ECO:0000259" key="7">
    <source>
        <dbReference type="PROSITE" id="PS50110"/>
    </source>
</evidence>
<dbReference type="PROSITE" id="PS50043">
    <property type="entry name" value="HTH_LUXR_2"/>
    <property type="match status" value="1"/>
</dbReference>
<dbReference type="GO" id="GO:0003677">
    <property type="term" value="F:DNA binding"/>
    <property type="evidence" value="ECO:0007669"/>
    <property type="project" value="UniProtKB-KW"/>
</dbReference>
<dbReference type="PROSITE" id="PS50110">
    <property type="entry name" value="RESPONSE_REGULATORY"/>
    <property type="match status" value="1"/>
</dbReference>
<protein>
    <submittedName>
        <fullName evidence="8">DNA-binding response regulator</fullName>
    </submittedName>
    <submittedName>
        <fullName evidence="9">LuxR family transcriptional regulator</fullName>
    </submittedName>
</protein>
<dbReference type="Proteomes" id="UP000029737">
    <property type="component" value="Unassembled WGS sequence"/>
</dbReference>
<dbReference type="EMBL" id="JPMV01000039">
    <property type="protein sequence ID" value="KGI79769.1"/>
    <property type="molecule type" value="Genomic_DNA"/>
</dbReference>
<feature type="domain" description="HTH luxR-type" evidence="6">
    <location>
        <begin position="141"/>
        <end position="206"/>
    </location>
</feature>
<dbReference type="SMART" id="SM00448">
    <property type="entry name" value="REC"/>
    <property type="match status" value="1"/>
</dbReference>
<dbReference type="Pfam" id="PF00072">
    <property type="entry name" value="Response_reg"/>
    <property type="match status" value="1"/>
</dbReference>
<dbReference type="AlphaFoldDB" id="A0A099D136"/>